<dbReference type="KEGG" id="fop:FNB79_12195"/>
<evidence type="ECO:0000256" key="1">
    <source>
        <dbReference type="SAM" id="MobiDB-lite"/>
    </source>
</evidence>
<proteinExistence type="predicted"/>
<sequence length="260" mass="30421">MLRLSAESESLYFPIPALIIAEAVLRNLKNLLKIIILTLILTSCKNEVEKKTEFKTSKNQPKNSTEIIENNQAEEQIETEKRLKSKLTDLKSNCLNFNHLWAEFENSDYSDKLIDPETEKWIFGLEKKDSLQFERADLISPKCKVFENNHIVSIAFVDLYDYKTALHLFTFKKPEFKPISSFVFYQVGGDGEDFWNINPIKIGDLKYRIKEESGYDNNAIKENEFLIEFRETREYSIDSISGKITKRILKTEKNIIENRK</sequence>
<reference evidence="2 3" key="1">
    <citation type="submission" date="2019-07" db="EMBL/GenBank/DDBJ databases">
        <title>Genome sequencing for Formosa sp. PS13.</title>
        <authorList>
            <person name="Park S.-J."/>
        </authorList>
    </citation>
    <scope>NUCLEOTIDE SEQUENCE [LARGE SCALE GENOMIC DNA]</scope>
    <source>
        <strain evidence="2 3">PS13</strain>
    </source>
</reference>
<dbReference type="RefSeq" id="WP_143381564.1">
    <property type="nucleotide sequence ID" value="NZ_CP041637.1"/>
</dbReference>
<evidence type="ECO:0000313" key="3">
    <source>
        <dbReference type="Proteomes" id="UP000319209"/>
    </source>
</evidence>
<gene>
    <name evidence="2" type="ORF">FNB79_12195</name>
</gene>
<keyword evidence="3" id="KW-1185">Reference proteome</keyword>
<dbReference type="EMBL" id="CP041637">
    <property type="protein sequence ID" value="QDO94688.1"/>
    <property type="molecule type" value="Genomic_DNA"/>
</dbReference>
<feature type="region of interest" description="Disordered" evidence="1">
    <location>
        <begin position="52"/>
        <end position="71"/>
    </location>
</feature>
<protein>
    <submittedName>
        <fullName evidence="2">Uncharacterized protein</fullName>
    </submittedName>
</protein>
<name>A0A516GT53_9FLAO</name>
<dbReference type="AlphaFoldDB" id="A0A516GT53"/>
<evidence type="ECO:0000313" key="2">
    <source>
        <dbReference type="EMBL" id="QDO94688.1"/>
    </source>
</evidence>
<dbReference type="OrthoDB" id="9840013at2"/>
<organism evidence="2 3">
    <name type="scientific">Formosa sediminum</name>
    <dbReference type="NCBI Taxonomy" id="2594004"/>
    <lineage>
        <taxon>Bacteria</taxon>
        <taxon>Pseudomonadati</taxon>
        <taxon>Bacteroidota</taxon>
        <taxon>Flavobacteriia</taxon>
        <taxon>Flavobacteriales</taxon>
        <taxon>Flavobacteriaceae</taxon>
        <taxon>Formosa</taxon>
    </lineage>
</organism>
<dbReference type="Proteomes" id="UP000319209">
    <property type="component" value="Chromosome"/>
</dbReference>
<accession>A0A516GT53</accession>